<sequence>MNNVILLGTASGVGKSTLASAICRYLKKKDLKVAPFKALNISLNSYVTINGDEMGRAQVVQARACGIEPMAMMNPLLLKPCGNNKTQIILNGKVYSNMDSYKYKEMCEFFREEVKKSYEDISKKFDFIVLEGSGSCAEINLKDTDIANTYMAKSVKAPIILVSDIDRGGVFASVLGTIMLLDEDERKLLRGVVINKFRGDKDKFKPAIKQLEDLIGVKVLGVMPYFRLDIEDEDGVSDKIKNKNSKENNLDVAIIRLKHMSNFTDFNSFNRVSGISVRYVETLEELKNPDVIVIPGTKNTLFDLNELKNNGLFEKIKDLVNKEKVILFGICGGYQMLGQSIKDPLGIEGNIREEEGFKFLDISTEFNELKTLKHTNGYIVSRHDLMSNSFGKKVIGYEIHNGRSEILDDKNVFIQDENKNILGLSNEKGNVYGTYIHGIFDSTEFLNSLVETFKEKFNKDLLITEENKKLSYDEYREKQYDELLKLMEENLDMEELDRILGLK</sequence>
<protein>
    <recommendedName>
        <fullName evidence="4">Cobyric acid synthase</fullName>
    </recommendedName>
</protein>
<dbReference type="PROSITE" id="PS51274">
    <property type="entry name" value="GATASE_COBBQ"/>
    <property type="match status" value="1"/>
</dbReference>
<feature type="active site" description="Nucleophile" evidence="4">
    <location>
        <position position="331"/>
    </location>
</feature>
<dbReference type="Pfam" id="PF07685">
    <property type="entry name" value="GATase_3"/>
    <property type="match status" value="1"/>
</dbReference>
<feature type="active site" evidence="4">
    <location>
        <position position="437"/>
    </location>
</feature>
<comment type="caution">
    <text evidence="7">The sequence shown here is derived from an EMBL/GenBank/DDBJ whole genome shotgun (WGS) entry which is preliminary data.</text>
</comment>
<dbReference type="PANTHER" id="PTHR21343">
    <property type="entry name" value="DETHIOBIOTIN SYNTHETASE"/>
    <property type="match status" value="1"/>
</dbReference>
<dbReference type="InterPro" id="IPR011698">
    <property type="entry name" value="GATase_3"/>
</dbReference>
<evidence type="ECO:0000256" key="1">
    <source>
        <dbReference type="ARBA" id="ARBA00004953"/>
    </source>
</evidence>
<dbReference type="CDD" id="cd01750">
    <property type="entry name" value="GATase1_CobQ"/>
    <property type="match status" value="1"/>
</dbReference>
<dbReference type="NCBIfam" id="NF001989">
    <property type="entry name" value="PRK00784.1"/>
    <property type="match status" value="1"/>
</dbReference>
<dbReference type="PANTHER" id="PTHR21343:SF1">
    <property type="entry name" value="COBYRIC ACID SYNTHASE"/>
    <property type="match status" value="1"/>
</dbReference>
<dbReference type="InterPro" id="IPR033949">
    <property type="entry name" value="CobQ_GATase1"/>
</dbReference>
<name>A0ABM9UV84_SARVE</name>
<evidence type="ECO:0000256" key="2">
    <source>
        <dbReference type="ARBA" id="ARBA00022573"/>
    </source>
</evidence>
<dbReference type="InterPro" id="IPR047045">
    <property type="entry name" value="CobQ_N"/>
</dbReference>
<dbReference type="Proteomes" id="UP000095488">
    <property type="component" value="Unassembled WGS sequence"/>
</dbReference>
<dbReference type="NCBIfam" id="TIGR00313">
    <property type="entry name" value="cobQ"/>
    <property type="match status" value="1"/>
</dbReference>
<dbReference type="PROSITE" id="PS51273">
    <property type="entry name" value="GATASE_TYPE_1"/>
    <property type="match status" value="1"/>
</dbReference>
<dbReference type="RefSeq" id="WP_055260122.1">
    <property type="nucleotide sequence ID" value="NZ_CABIXL010000008.1"/>
</dbReference>
<evidence type="ECO:0000259" key="6">
    <source>
        <dbReference type="Pfam" id="PF07685"/>
    </source>
</evidence>
<reference evidence="7 8" key="1">
    <citation type="submission" date="2015-09" db="EMBL/GenBank/DDBJ databases">
        <authorList>
            <consortium name="Pathogen Informatics"/>
        </authorList>
    </citation>
    <scope>NUCLEOTIDE SEQUENCE [LARGE SCALE GENOMIC DNA]</scope>
    <source>
        <strain evidence="7 8">2789STDY5834858</strain>
    </source>
</reference>
<comment type="function">
    <text evidence="4">Catalyzes amidations at positions B, D, E, and G on adenosylcobyrinic A,C-diamide. NH(2) groups are provided by glutamine, and one molecule of ATP is hydrogenolyzed for each amidation.</text>
</comment>
<dbReference type="InterPro" id="IPR002586">
    <property type="entry name" value="CobQ/CobB/MinD/ParA_Nub-bd_dom"/>
</dbReference>
<comment type="similarity">
    <text evidence="4">Belongs to the CobB/CobQ family. CobQ subfamily.</text>
</comment>
<keyword evidence="8" id="KW-1185">Reference proteome</keyword>
<dbReference type="InterPro" id="IPR029062">
    <property type="entry name" value="Class_I_gatase-like"/>
</dbReference>
<feature type="domain" description="CobB/CobQ-like glutamine amidotransferase" evidence="6">
    <location>
        <begin position="251"/>
        <end position="444"/>
    </location>
</feature>
<keyword evidence="2 4" id="KW-0169">Cobalamin biosynthesis</keyword>
<dbReference type="Gene3D" id="3.40.50.880">
    <property type="match status" value="1"/>
</dbReference>
<keyword evidence="3 4" id="KW-0315">Glutamine amidotransferase</keyword>
<comment type="pathway">
    <text evidence="1 4">Cofactor biosynthesis; adenosylcobalamin biosynthesis.</text>
</comment>
<evidence type="ECO:0000256" key="3">
    <source>
        <dbReference type="ARBA" id="ARBA00022962"/>
    </source>
</evidence>
<evidence type="ECO:0000313" key="7">
    <source>
        <dbReference type="EMBL" id="CUO18049.1"/>
    </source>
</evidence>
<dbReference type="Pfam" id="PF01656">
    <property type="entry name" value="CbiA"/>
    <property type="match status" value="1"/>
</dbReference>
<dbReference type="Gene3D" id="3.40.50.300">
    <property type="entry name" value="P-loop containing nucleotide triphosphate hydrolases"/>
    <property type="match status" value="1"/>
</dbReference>
<dbReference type="SUPFAM" id="SSF52540">
    <property type="entry name" value="P-loop containing nucleoside triphosphate hydrolases"/>
    <property type="match status" value="1"/>
</dbReference>
<dbReference type="EMBL" id="CYZR01000008">
    <property type="protein sequence ID" value="CUO18049.1"/>
    <property type="molecule type" value="Genomic_DNA"/>
</dbReference>
<evidence type="ECO:0000259" key="5">
    <source>
        <dbReference type="Pfam" id="PF01656"/>
    </source>
</evidence>
<dbReference type="HAMAP" id="MF_00028">
    <property type="entry name" value="CobQ"/>
    <property type="match status" value="1"/>
</dbReference>
<accession>A0ABM9UV84</accession>
<organism evidence="7 8">
    <name type="scientific">Sarcina ventriculi</name>
    <name type="common">Clostridium ventriculi</name>
    <dbReference type="NCBI Taxonomy" id="1267"/>
    <lineage>
        <taxon>Bacteria</taxon>
        <taxon>Bacillati</taxon>
        <taxon>Bacillota</taxon>
        <taxon>Clostridia</taxon>
        <taxon>Eubacteriales</taxon>
        <taxon>Clostridiaceae</taxon>
        <taxon>Sarcina</taxon>
    </lineage>
</organism>
<dbReference type="CDD" id="cd05389">
    <property type="entry name" value="CobQ_N"/>
    <property type="match status" value="1"/>
</dbReference>
<evidence type="ECO:0000313" key="8">
    <source>
        <dbReference type="Proteomes" id="UP000095488"/>
    </source>
</evidence>
<dbReference type="InterPro" id="IPR004459">
    <property type="entry name" value="CobQ_synth"/>
</dbReference>
<dbReference type="InterPro" id="IPR027417">
    <property type="entry name" value="P-loop_NTPase"/>
</dbReference>
<dbReference type="SUPFAM" id="SSF52317">
    <property type="entry name" value="Class I glutamine amidotransferase-like"/>
    <property type="match status" value="1"/>
</dbReference>
<evidence type="ECO:0000256" key="4">
    <source>
        <dbReference type="HAMAP-Rule" id="MF_00028"/>
    </source>
</evidence>
<gene>
    <name evidence="7" type="primary">cobQ_2</name>
    <name evidence="4" type="synonym">cobQ</name>
    <name evidence="7" type="ORF">ERS852473_02131</name>
</gene>
<proteinExistence type="inferred from homology"/>
<feature type="domain" description="CobQ/CobB/MinD/ParA nucleotide binding" evidence="5">
    <location>
        <begin position="5"/>
        <end position="225"/>
    </location>
</feature>